<dbReference type="Pfam" id="PF21321">
    <property type="entry name" value="HTH_66"/>
    <property type="match status" value="1"/>
</dbReference>
<comment type="caution">
    <text evidence="2">The sequence shown here is derived from an EMBL/GenBank/DDBJ whole genome shotgun (WGS) entry which is preliminary data.</text>
</comment>
<proteinExistence type="predicted"/>
<accession>A0ABU1WTU2</accession>
<sequence length="229" mass="25666">MNIIGTGIYPLHQAAKLVDAEPRAIRRWLQGYSRKYKGGSVRSEPLWRTQLRDEGLPDEVIGFRDLLELRMVAAFVRHGVDLKVIRATVDAAARNFGADYPLTSRNFLTDGKRIFLQAIEQATGEPRLIDVLRKQYVFSDIIKPSLYAGIEYGHDGALRWFPVNRRKAIVLDPAVQFGTPVLTEAGIPTDTIHASFLAEGRDRAMVARVFDITPDMVTAAVDFEERLAA</sequence>
<dbReference type="InterPro" id="IPR007367">
    <property type="entry name" value="DUF433"/>
</dbReference>
<evidence type="ECO:0000313" key="3">
    <source>
        <dbReference type="Proteomes" id="UP001265700"/>
    </source>
</evidence>
<evidence type="ECO:0000313" key="2">
    <source>
        <dbReference type="EMBL" id="MDR7152579.1"/>
    </source>
</evidence>
<name>A0ABU1WTU2_9BURK</name>
<protein>
    <submittedName>
        <fullName evidence="2">Uncharacterized protein (DUF433 family)</fullName>
    </submittedName>
</protein>
<evidence type="ECO:0000259" key="1">
    <source>
        <dbReference type="Pfam" id="PF21321"/>
    </source>
</evidence>
<dbReference type="Proteomes" id="UP001265700">
    <property type="component" value="Unassembled WGS sequence"/>
</dbReference>
<organism evidence="2 3">
    <name type="scientific">Hydrogenophaga palleronii</name>
    <dbReference type="NCBI Taxonomy" id="65655"/>
    <lineage>
        <taxon>Bacteria</taxon>
        <taxon>Pseudomonadati</taxon>
        <taxon>Pseudomonadota</taxon>
        <taxon>Betaproteobacteria</taxon>
        <taxon>Burkholderiales</taxon>
        <taxon>Comamonadaceae</taxon>
        <taxon>Hydrogenophaga</taxon>
    </lineage>
</organism>
<feature type="domain" description="Putative antitoxin VapB45-like DNA-binding HTH" evidence="1">
    <location>
        <begin position="9"/>
        <end position="87"/>
    </location>
</feature>
<dbReference type="Pfam" id="PF04255">
    <property type="entry name" value="DUF433"/>
    <property type="match status" value="1"/>
</dbReference>
<keyword evidence="3" id="KW-1185">Reference proteome</keyword>
<dbReference type="RefSeq" id="WP_310321479.1">
    <property type="nucleotide sequence ID" value="NZ_JAVDWU010000012.1"/>
</dbReference>
<dbReference type="EMBL" id="JAVDWU010000012">
    <property type="protein sequence ID" value="MDR7152579.1"/>
    <property type="molecule type" value="Genomic_DNA"/>
</dbReference>
<dbReference type="InterPro" id="IPR048708">
    <property type="entry name" value="VapB45-like_HTH"/>
</dbReference>
<gene>
    <name evidence="2" type="ORF">J2W49_004557</name>
</gene>
<reference evidence="2 3" key="1">
    <citation type="submission" date="2023-07" db="EMBL/GenBank/DDBJ databases">
        <title>Sorghum-associated microbial communities from plants grown in Nebraska, USA.</title>
        <authorList>
            <person name="Schachtman D."/>
        </authorList>
    </citation>
    <scope>NUCLEOTIDE SEQUENCE [LARGE SCALE GENOMIC DNA]</scope>
    <source>
        <strain evidence="2 3">4249</strain>
    </source>
</reference>